<dbReference type="PANTHER" id="PTHR23305:SF18">
    <property type="entry name" value="OBG-TYPE G DOMAIN-CONTAINING PROTEIN"/>
    <property type="match status" value="1"/>
</dbReference>
<dbReference type="SUPFAM" id="SSF81271">
    <property type="entry name" value="TGS-like"/>
    <property type="match status" value="1"/>
</dbReference>
<reference evidence="9 10" key="1">
    <citation type="submission" date="2024-09" db="EMBL/GenBank/DDBJ databases">
        <title>Laminarin stimulates single cell rates of sulfate reduction while oxygen inhibits transcriptomic activity in coastal marine sediment.</title>
        <authorList>
            <person name="Lindsay M."/>
            <person name="Orcutt B."/>
            <person name="Emerson D."/>
            <person name="Stepanauskas R."/>
            <person name="D'Angelo T."/>
        </authorList>
    </citation>
    <scope>NUCLEOTIDE SEQUENCE [LARGE SCALE GENOMIC DNA]</scope>
    <source>
        <strain evidence="9">SAG AM-311-K15</strain>
    </source>
</reference>
<dbReference type="CDD" id="cd01900">
    <property type="entry name" value="YchF"/>
    <property type="match status" value="1"/>
</dbReference>
<proteinExistence type="inferred from homology"/>
<dbReference type="NCBIfam" id="TIGR00092">
    <property type="entry name" value="redox-regulated ATPase YchF"/>
    <property type="match status" value="1"/>
</dbReference>
<dbReference type="Gene3D" id="3.10.20.30">
    <property type="match status" value="1"/>
</dbReference>
<evidence type="ECO:0000313" key="10">
    <source>
        <dbReference type="Proteomes" id="UP001594351"/>
    </source>
</evidence>
<dbReference type="Pfam" id="PF06071">
    <property type="entry name" value="YchF-GTPase_C"/>
    <property type="match status" value="1"/>
</dbReference>
<dbReference type="InterPro" id="IPR041706">
    <property type="entry name" value="YchF_N"/>
</dbReference>
<protein>
    <recommendedName>
        <fullName evidence="6">Ribosome-binding ATPase YchF</fullName>
    </recommendedName>
</protein>
<evidence type="ECO:0000259" key="8">
    <source>
        <dbReference type="PROSITE" id="PS51880"/>
    </source>
</evidence>
<sequence>MGFTAGIIGLPNVGKTTIFNALTAVGAEASSYPFCTIEPNTARVPFTEHRLQTLVSLVAPPKWAAATIQFMDVAGLVKGASKGEGLGNQFLGHIRTVDILIHVVRCFENSKVAHVEGVLTPVADMETVNTELLLADLETLHKRTIKIKKLIRGGDKKLIDTLKIIERIEMALDQGQPARSVPLLTGEEARILKELDLLTAKEVLYLANVDEGDLQGQSSLGQQIQQQALEEGAEFLTLCGDLEASISEMDPEEQDQFRQEYTLSASSLERLVATVVSKLKLIVFYTIVGQAVRSWIIPENTAARKAAGRIHTDMEKGFIKAEVLAYDTLISAGSWSDARQEGFIRQEGKHYLVQDGDIVLFRFNV</sequence>
<evidence type="ECO:0000259" key="7">
    <source>
        <dbReference type="PROSITE" id="PS51710"/>
    </source>
</evidence>
<dbReference type="PROSITE" id="PS51710">
    <property type="entry name" value="G_OBG"/>
    <property type="match status" value="1"/>
</dbReference>
<keyword evidence="10" id="KW-1185">Reference proteome</keyword>
<dbReference type="InterPro" id="IPR031167">
    <property type="entry name" value="G_OBG"/>
</dbReference>
<comment type="similarity">
    <text evidence="6">Belongs to the TRAFAC class OBG-HflX-like GTPase superfamily. OBG GTPase family. YchF/OLA1 subfamily.</text>
</comment>
<feature type="domain" description="OBG-type G" evidence="7">
    <location>
        <begin position="3"/>
        <end position="258"/>
    </location>
</feature>
<comment type="caution">
    <text evidence="9">The sequence shown here is derived from an EMBL/GenBank/DDBJ whole genome shotgun (WGS) entry which is preliminary data.</text>
</comment>
<dbReference type="PRINTS" id="PR00326">
    <property type="entry name" value="GTP1OBG"/>
</dbReference>
<dbReference type="InterPro" id="IPR013029">
    <property type="entry name" value="YchF_C"/>
</dbReference>
<dbReference type="InterPro" id="IPR004396">
    <property type="entry name" value="ATPase_YchF/OLA1"/>
</dbReference>
<dbReference type="PROSITE" id="PS51880">
    <property type="entry name" value="TGS"/>
    <property type="match status" value="1"/>
</dbReference>
<dbReference type="InterPro" id="IPR006073">
    <property type="entry name" value="GTP-bd"/>
</dbReference>
<evidence type="ECO:0000256" key="5">
    <source>
        <dbReference type="ARBA" id="ARBA00022842"/>
    </source>
</evidence>
<evidence type="ECO:0000256" key="4">
    <source>
        <dbReference type="ARBA" id="ARBA00022840"/>
    </source>
</evidence>
<comment type="cofactor">
    <cofactor evidence="1">
        <name>Mg(2+)</name>
        <dbReference type="ChEBI" id="CHEBI:18420"/>
    </cofactor>
</comment>
<organism evidence="9 10">
    <name type="scientific">candidate division CSSED10-310 bacterium</name>
    <dbReference type="NCBI Taxonomy" id="2855610"/>
    <lineage>
        <taxon>Bacteria</taxon>
        <taxon>Bacteria division CSSED10-310</taxon>
    </lineage>
</organism>
<dbReference type="InterPro" id="IPR012675">
    <property type="entry name" value="Beta-grasp_dom_sf"/>
</dbReference>
<evidence type="ECO:0000256" key="6">
    <source>
        <dbReference type="HAMAP-Rule" id="MF_00944"/>
    </source>
</evidence>
<dbReference type="InterPro" id="IPR027417">
    <property type="entry name" value="P-loop_NTPase"/>
</dbReference>
<dbReference type="HAMAP" id="MF_00944">
    <property type="entry name" value="YchF_OLA1_ATPase"/>
    <property type="match status" value="1"/>
</dbReference>
<feature type="binding site" evidence="6">
    <location>
        <begin position="12"/>
        <end position="17"/>
    </location>
    <ligand>
        <name>ATP</name>
        <dbReference type="ChEBI" id="CHEBI:30616"/>
    </ligand>
</feature>
<keyword evidence="2" id="KW-0479">Metal-binding</keyword>
<comment type="function">
    <text evidence="6">ATPase that binds to both the 70S ribosome and the 50S ribosomal subunit in a nucleotide-independent manner.</text>
</comment>
<evidence type="ECO:0000313" key="9">
    <source>
        <dbReference type="EMBL" id="MFC1848817.1"/>
    </source>
</evidence>
<dbReference type="SUPFAM" id="SSF52540">
    <property type="entry name" value="P-loop containing nucleoside triphosphate hydrolases"/>
    <property type="match status" value="1"/>
</dbReference>
<dbReference type="InterPro" id="IPR023192">
    <property type="entry name" value="TGS-like_dom_sf"/>
</dbReference>
<dbReference type="PIRSF" id="PIRSF006641">
    <property type="entry name" value="CHP00092"/>
    <property type="match status" value="1"/>
</dbReference>
<name>A0ABV6YRI6_UNCC1</name>
<keyword evidence="3 6" id="KW-0547">Nucleotide-binding</keyword>
<keyword evidence="4 6" id="KW-0067">ATP-binding</keyword>
<evidence type="ECO:0000256" key="1">
    <source>
        <dbReference type="ARBA" id="ARBA00001946"/>
    </source>
</evidence>
<dbReference type="Gene3D" id="1.10.150.300">
    <property type="entry name" value="TGS-like domain"/>
    <property type="match status" value="1"/>
</dbReference>
<keyword evidence="5" id="KW-0460">Magnesium</keyword>
<dbReference type="Proteomes" id="UP001594351">
    <property type="component" value="Unassembled WGS sequence"/>
</dbReference>
<dbReference type="Pfam" id="PF01926">
    <property type="entry name" value="MMR_HSR1"/>
    <property type="match status" value="1"/>
</dbReference>
<accession>A0ABV6YRI6</accession>
<dbReference type="InterPro" id="IPR012676">
    <property type="entry name" value="TGS-like"/>
</dbReference>
<gene>
    <name evidence="6 9" type="primary">ychF</name>
    <name evidence="9" type="ORF">ACFL27_01300</name>
</gene>
<dbReference type="PANTHER" id="PTHR23305">
    <property type="entry name" value="OBG GTPASE FAMILY"/>
    <property type="match status" value="1"/>
</dbReference>
<dbReference type="EMBL" id="JBHPBY010000008">
    <property type="protein sequence ID" value="MFC1848817.1"/>
    <property type="molecule type" value="Genomic_DNA"/>
</dbReference>
<feature type="domain" description="TGS" evidence="8">
    <location>
        <begin position="280"/>
        <end position="363"/>
    </location>
</feature>
<dbReference type="InterPro" id="IPR004095">
    <property type="entry name" value="TGS"/>
</dbReference>
<evidence type="ECO:0000256" key="3">
    <source>
        <dbReference type="ARBA" id="ARBA00022741"/>
    </source>
</evidence>
<evidence type="ECO:0000256" key="2">
    <source>
        <dbReference type="ARBA" id="ARBA00022723"/>
    </source>
</evidence>
<dbReference type="Gene3D" id="3.40.50.300">
    <property type="entry name" value="P-loop containing nucleotide triphosphate hydrolases"/>
    <property type="match status" value="1"/>
</dbReference>